<keyword evidence="2" id="KW-1185">Reference proteome</keyword>
<sequence length="299" mass="34216">MVNKGFYLQVEGWVMNGHSRYVIDPAGEVISLPLLTIYADQFWDIRGHSLPLPSQPIEIEFTEQLAKQKNVWTLGERVRLTGQAVAIHVIRIRQKKAVQAVRQRIATLDRNTLAHFRTGMLTREDQLARIAKFGDQYLKGEIGLNALQNHENRILSHARHVWLVQLAILHDKQLTMRRRALPSLLANSHTAYLLTAPTEIHHIVSGRARTEWAKGRGRSQNGGKQTMFRALPLAPAVEKKMLKRPSRRAELLLPLHRFRQEWLKAGRPVARLPPVPQSLTVKQQEWLTYEEAKSSTTSD</sequence>
<dbReference type="RefSeq" id="WP_125757864.1">
    <property type="nucleotide sequence ID" value="NZ_JBHTOK010000017.1"/>
</dbReference>
<name>A0ABW4CVF6_9LACO</name>
<comment type="caution">
    <text evidence="1">The sequence shown here is derived from an EMBL/GenBank/DDBJ whole genome shotgun (WGS) entry which is preliminary data.</text>
</comment>
<dbReference type="EMBL" id="JBHTOK010000017">
    <property type="protein sequence ID" value="MFD1440541.1"/>
    <property type="molecule type" value="Genomic_DNA"/>
</dbReference>
<organism evidence="1 2">
    <name type="scientific">Lacticaseibacillus hegangensis</name>
    <dbReference type="NCBI Taxonomy" id="2486010"/>
    <lineage>
        <taxon>Bacteria</taxon>
        <taxon>Bacillati</taxon>
        <taxon>Bacillota</taxon>
        <taxon>Bacilli</taxon>
        <taxon>Lactobacillales</taxon>
        <taxon>Lactobacillaceae</taxon>
        <taxon>Lacticaseibacillus</taxon>
    </lineage>
</organism>
<accession>A0ABW4CVF6</accession>
<gene>
    <name evidence="1" type="ORF">ACFQ5K_03940</name>
</gene>
<evidence type="ECO:0000313" key="2">
    <source>
        <dbReference type="Proteomes" id="UP001597212"/>
    </source>
</evidence>
<protein>
    <submittedName>
        <fullName evidence="1">Uncharacterized protein</fullName>
    </submittedName>
</protein>
<proteinExistence type="predicted"/>
<dbReference type="Proteomes" id="UP001597212">
    <property type="component" value="Unassembled WGS sequence"/>
</dbReference>
<evidence type="ECO:0000313" key="1">
    <source>
        <dbReference type="EMBL" id="MFD1440541.1"/>
    </source>
</evidence>
<reference evidence="2" key="1">
    <citation type="journal article" date="2019" name="Int. J. Syst. Evol. Microbiol.">
        <title>The Global Catalogue of Microorganisms (GCM) 10K type strain sequencing project: providing services to taxonomists for standard genome sequencing and annotation.</title>
        <authorList>
            <consortium name="The Broad Institute Genomics Platform"/>
            <consortium name="The Broad Institute Genome Sequencing Center for Infectious Disease"/>
            <person name="Wu L."/>
            <person name="Ma J."/>
        </authorList>
    </citation>
    <scope>NUCLEOTIDE SEQUENCE [LARGE SCALE GENOMIC DNA]</scope>
    <source>
        <strain evidence="2">CCM 8912</strain>
    </source>
</reference>